<dbReference type="Gene3D" id="3.40.630.30">
    <property type="match status" value="1"/>
</dbReference>
<dbReference type="EMBL" id="JBDJNQ010000010">
    <property type="protein sequence ID" value="MEN5379595.1"/>
    <property type="molecule type" value="Genomic_DNA"/>
</dbReference>
<keyword evidence="3" id="KW-1185">Reference proteome</keyword>
<dbReference type="PROSITE" id="PS51186">
    <property type="entry name" value="GNAT"/>
    <property type="match status" value="1"/>
</dbReference>
<dbReference type="Proteomes" id="UP001409291">
    <property type="component" value="Unassembled WGS sequence"/>
</dbReference>
<comment type="caution">
    <text evidence="2">The sequence shown here is derived from an EMBL/GenBank/DDBJ whole genome shotgun (WGS) entry which is preliminary data.</text>
</comment>
<sequence length="164" mass="19231">MDITLVKYIDADFDSFKRMVSDEETMRFITGIVWTEDDARIQFDAMLQMNTQQEKLGFFKVVNQKNEFIGNCSLEYYKYDAAILEIGYVLKREFWRMGYGTAILQQLVYKANNSYPNMDVIAIIDPENEASRKLLCKNGFESYFRGMEDGKFSEKFILKNPHAD</sequence>
<dbReference type="Pfam" id="PF13302">
    <property type="entry name" value="Acetyltransf_3"/>
    <property type="match status" value="1"/>
</dbReference>
<feature type="domain" description="N-acetyltransferase" evidence="1">
    <location>
        <begin position="3"/>
        <end position="159"/>
    </location>
</feature>
<dbReference type="InterPro" id="IPR016181">
    <property type="entry name" value="Acyl_CoA_acyltransferase"/>
</dbReference>
<dbReference type="InterPro" id="IPR000182">
    <property type="entry name" value="GNAT_dom"/>
</dbReference>
<accession>A0ABV0BXR3</accession>
<protein>
    <submittedName>
        <fullName evidence="2">GNAT family N-acetyltransferase</fullName>
    </submittedName>
</protein>
<evidence type="ECO:0000259" key="1">
    <source>
        <dbReference type="PROSITE" id="PS51186"/>
    </source>
</evidence>
<dbReference type="PANTHER" id="PTHR43792:SF16">
    <property type="entry name" value="N-ACETYLTRANSFERASE DOMAIN-CONTAINING PROTEIN"/>
    <property type="match status" value="1"/>
</dbReference>
<dbReference type="RefSeq" id="WP_346582424.1">
    <property type="nucleotide sequence ID" value="NZ_JBDJNQ010000010.1"/>
</dbReference>
<dbReference type="SUPFAM" id="SSF55729">
    <property type="entry name" value="Acyl-CoA N-acyltransferases (Nat)"/>
    <property type="match status" value="1"/>
</dbReference>
<dbReference type="PANTHER" id="PTHR43792">
    <property type="entry name" value="GNAT FAMILY, PUTATIVE (AFU_ORTHOLOGUE AFUA_3G00765)-RELATED-RELATED"/>
    <property type="match status" value="1"/>
</dbReference>
<organism evidence="2 3">
    <name type="scientific">Sphingobacterium kitahiroshimense</name>
    <dbReference type="NCBI Taxonomy" id="470446"/>
    <lineage>
        <taxon>Bacteria</taxon>
        <taxon>Pseudomonadati</taxon>
        <taxon>Bacteroidota</taxon>
        <taxon>Sphingobacteriia</taxon>
        <taxon>Sphingobacteriales</taxon>
        <taxon>Sphingobacteriaceae</taxon>
        <taxon>Sphingobacterium</taxon>
    </lineage>
</organism>
<dbReference type="InterPro" id="IPR051531">
    <property type="entry name" value="N-acetyltransferase"/>
</dbReference>
<name>A0ABV0BXR3_9SPHI</name>
<proteinExistence type="predicted"/>
<reference evidence="2 3" key="1">
    <citation type="submission" date="2024-04" db="EMBL/GenBank/DDBJ databases">
        <title>WGS of bacteria from Torrens River.</title>
        <authorList>
            <person name="Wyrsch E.R."/>
            <person name="Drigo B."/>
        </authorList>
    </citation>
    <scope>NUCLEOTIDE SEQUENCE [LARGE SCALE GENOMIC DNA]</scope>
    <source>
        <strain evidence="2 3">TWI391</strain>
    </source>
</reference>
<evidence type="ECO:0000313" key="3">
    <source>
        <dbReference type="Proteomes" id="UP001409291"/>
    </source>
</evidence>
<evidence type="ECO:0000313" key="2">
    <source>
        <dbReference type="EMBL" id="MEN5379595.1"/>
    </source>
</evidence>
<gene>
    <name evidence="2" type="ORF">ABE541_20170</name>
</gene>